<sequence length="558" mass="65253">MKIIALLITFILLATAGFSQSLNIDVPEHRFRIDPYNKIIVIQRQNLDEYSDLSGFDELELTLLNFEFTFVEIPESLEFTGWYIVNNGSVNYNLFFTTLPLIKIQSPGNIPDEPKVPAEFYYADADQILIATIGIERRGGISQSYPKKTYDIEFWEDAETEISIDVQFGNMRNDDDWILDAMYNEPLRIRSKNAHQLWLDIHQPHYLQEKPNAKSGANVQYVELFLNGRYNGIYMLSEQIDRKLLKVEHFDGEIKGEIYKGVYHGDANNFWDLPDFDNQSRNWEGYEYEYPKAQDTTNWQNLYDFTDFVINSSDSEFEDVWIKFNYDNYLDYFIFLNVLRATDNYGKNIYTARLNSESPYFYLPWDLDGCFGTKWNGTYLTATDSILENGFMSRVIESDVSNYAAEVSTRYFELREGVLHPDSLIGRFSEAYELLKANNIYAREALVFPNYPYDQESFDYIANWTEERIAFLDIYFGYTVSIDEISERQNFVYPVPATNLIYVTHNLFYKNKQYSIYNLQGQTVQTGNISKNTIDISSIRAGFYIFKVGNLTQKIVVE</sequence>
<dbReference type="InterPro" id="IPR026444">
    <property type="entry name" value="Secre_tail"/>
</dbReference>
<gene>
    <name evidence="3" type="ORF">G3O08_02040</name>
</gene>
<evidence type="ECO:0000313" key="3">
    <source>
        <dbReference type="EMBL" id="NEN22284.1"/>
    </source>
</evidence>
<feature type="domain" description="Secretion system C-terminal sorting" evidence="2">
    <location>
        <begin position="492"/>
        <end position="556"/>
    </location>
</feature>
<dbReference type="Pfam" id="PF08757">
    <property type="entry name" value="CotH"/>
    <property type="match status" value="1"/>
</dbReference>
<accession>A0A7K3WLB7</accession>
<dbReference type="PANTHER" id="PTHR40050">
    <property type="entry name" value="INNER SPORE COAT PROTEIN H"/>
    <property type="match status" value="1"/>
</dbReference>
<name>A0A7K3WLB7_9FLAO</name>
<protein>
    <submittedName>
        <fullName evidence="3">T9SS type A sorting domain-containing protein</fullName>
    </submittedName>
</protein>
<keyword evidence="1" id="KW-0732">Signal</keyword>
<evidence type="ECO:0000256" key="1">
    <source>
        <dbReference type="ARBA" id="ARBA00022729"/>
    </source>
</evidence>
<organism evidence="3 4">
    <name type="scientific">Cryomorpha ignava</name>
    <dbReference type="NCBI Taxonomy" id="101383"/>
    <lineage>
        <taxon>Bacteria</taxon>
        <taxon>Pseudomonadati</taxon>
        <taxon>Bacteroidota</taxon>
        <taxon>Flavobacteriia</taxon>
        <taxon>Flavobacteriales</taxon>
        <taxon>Cryomorphaceae</taxon>
        <taxon>Cryomorpha</taxon>
    </lineage>
</organism>
<evidence type="ECO:0000259" key="2">
    <source>
        <dbReference type="Pfam" id="PF18962"/>
    </source>
</evidence>
<dbReference type="Proteomes" id="UP000486602">
    <property type="component" value="Unassembled WGS sequence"/>
</dbReference>
<proteinExistence type="predicted"/>
<keyword evidence="4" id="KW-1185">Reference proteome</keyword>
<evidence type="ECO:0000313" key="4">
    <source>
        <dbReference type="Proteomes" id="UP000486602"/>
    </source>
</evidence>
<comment type="caution">
    <text evidence="3">The sequence shown here is derived from an EMBL/GenBank/DDBJ whole genome shotgun (WGS) entry which is preliminary data.</text>
</comment>
<dbReference type="NCBIfam" id="TIGR04183">
    <property type="entry name" value="Por_Secre_tail"/>
    <property type="match status" value="1"/>
</dbReference>
<reference evidence="3 4" key="1">
    <citation type="submission" date="2020-02" db="EMBL/GenBank/DDBJ databases">
        <title>Out from the shadows clarifying the taxonomy of the family Cryomorphaceae and related taxa by utilizing the GTDB taxonomic framework.</title>
        <authorList>
            <person name="Bowman J.P."/>
        </authorList>
    </citation>
    <scope>NUCLEOTIDE SEQUENCE [LARGE SCALE GENOMIC DNA]</scope>
    <source>
        <strain evidence="3 4">QSSC 1-22</strain>
    </source>
</reference>
<dbReference type="AlphaFoldDB" id="A0A7K3WLB7"/>
<dbReference type="Pfam" id="PF18962">
    <property type="entry name" value="Por_Secre_tail"/>
    <property type="match status" value="1"/>
</dbReference>
<dbReference type="EMBL" id="JAAGVY010000002">
    <property type="protein sequence ID" value="NEN22284.1"/>
    <property type="molecule type" value="Genomic_DNA"/>
</dbReference>
<dbReference type="InterPro" id="IPR014867">
    <property type="entry name" value="Spore_coat_CotH_CotH2/3/7"/>
</dbReference>
<dbReference type="RefSeq" id="WP_163282998.1">
    <property type="nucleotide sequence ID" value="NZ_JAAGVY010000002.1"/>
</dbReference>
<dbReference type="PANTHER" id="PTHR40050:SF1">
    <property type="entry name" value="INNER SPORE COAT PROTEIN H"/>
    <property type="match status" value="1"/>
</dbReference>